<dbReference type="InterPro" id="IPR030895">
    <property type="entry name" value="T5SS_PEPC_rpt"/>
</dbReference>
<accession>A0ABU8WZA1</accession>
<reference evidence="2 3" key="1">
    <citation type="submission" date="2024-03" db="EMBL/GenBank/DDBJ databases">
        <title>Novel species of the genus Variovorax.</title>
        <authorList>
            <person name="Liu Q."/>
            <person name="Xin Y.-H."/>
        </authorList>
    </citation>
    <scope>NUCLEOTIDE SEQUENCE [LARGE SCALE GENOMIC DNA]</scope>
    <source>
        <strain evidence="2 3">KACC 18900</strain>
    </source>
</reference>
<keyword evidence="1" id="KW-0732">Signal</keyword>
<name>A0ABU8WZA1_9BURK</name>
<proteinExistence type="predicted"/>
<dbReference type="NCBIfam" id="TIGR04393">
    <property type="entry name" value="rpt_T5SS_PEPC"/>
    <property type="match status" value="2"/>
</dbReference>
<organism evidence="2 3">
    <name type="scientific">Variovorax rhizosphaerae</name>
    <dbReference type="NCBI Taxonomy" id="1836200"/>
    <lineage>
        <taxon>Bacteria</taxon>
        <taxon>Pseudomonadati</taxon>
        <taxon>Pseudomonadota</taxon>
        <taxon>Betaproteobacteria</taxon>
        <taxon>Burkholderiales</taxon>
        <taxon>Comamonadaceae</taxon>
        <taxon>Variovorax</taxon>
    </lineage>
</organism>
<evidence type="ECO:0000313" key="3">
    <source>
        <dbReference type="Proteomes" id="UP001385892"/>
    </source>
</evidence>
<dbReference type="InterPro" id="IPR012332">
    <property type="entry name" value="Autotransporter_pectin_lyase_C"/>
</dbReference>
<protein>
    <submittedName>
        <fullName evidence="2">Autotransporter-associated beta strand repeat-containing protein</fullName>
    </submittedName>
</protein>
<dbReference type="Proteomes" id="UP001385892">
    <property type="component" value="Unassembled WGS sequence"/>
</dbReference>
<dbReference type="RefSeq" id="WP_340348802.1">
    <property type="nucleotide sequence ID" value="NZ_JBBKZT010000083.1"/>
</dbReference>
<comment type="caution">
    <text evidence="2">The sequence shown here is derived from an EMBL/GenBank/DDBJ whole genome shotgun (WGS) entry which is preliminary data.</text>
</comment>
<evidence type="ECO:0000256" key="1">
    <source>
        <dbReference type="ARBA" id="ARBA00022729"/>
    </source>
</evidence>
<dbReference type="SUPFAM" id="SSF51126">
    <property type="entry name" value="Pectin lyase-like"/>
    <property type="match status" value="2"/>
</dbReference>
<dbReference type="EMBL" id="JBBKZT010000083">
    <property type="protein sequence ID" value="MEJ8852866.1"/>
    <property type="molecule type" value="Genomic_DNA"/>
</dbReference>
<gene>
    <name evidence="2" type="ORF">WKW82_40235</name>
</gene>
<keyword evidence="3" id="KW-1185">Reference proteome</keyword>
<feature type="non-terminal residue" evidence="2">
    <location>
        <position position="483"/>
    </location>
</feature>
<dbReference type="Pfam" id="PF12951">
    <property type="entry name" value="PATR"/>
    <property type="match status" value="3"/>
</dbReference>
<dbReference type="InterPro" id="IPR011050">
    <property type="entry name" value="Pectin_lyase_fold/virulence"/>
</dbReference>
<evidence type="ECO:0000313" key="2">
    <source>
        <dbReference type="EMBL" id="MEJ8852866.1"/>
    </source>
</evidence>
<dbReference type="Gene3D" id="2.160.20.20">
    <property type="match status" value="2"/>
</dbReference>
<dbReference type="NCBIfam" id="TIGR02601">
    <property type="entry name" value="autotrns_rpt"/>
    <property type="match status" value="3"/>
</dbReference>
<sequence length="483" mass="46348">MQAQSSEWTGATSSDWSEARNWLGGIPTTDSIATINVASPHSTLIQISNATAGDVAVGQGQNSVGLLAIESGKSLTNFGSVVGNLAGSRGAVTISGSGSTWTNTADITVGTQGTAMGSVTVRNGGSLISNGGAIGQLAGSDGRVTIQGYGSTWTDKVGVLVGIGGRGTLTVSDGGVVNAPITIAKNAGSIGTLNIGSAVGDPVILGPGTISATSVAFGAGTGTLVFNHNAGSYAFAPSITGKGSVQVLSGSTTLTAVNSYSGGTTIAAGTLRVGNDSALGTGGVSLAGTGMLGFDSSRTVANPVTLNGRPSIDVSAGQSAILSGAISDGPAAGMLVKTGPGTLMLTNASTQGAGATIDAGTLQIGNGVASGSITGNVANNGTLVFDRPDAIVYTGVISGPGALTQAGTGTLTVTGASSYSGTTTISRGTLQVGAGGASGTISGNIVNNGTLVFDRPDAIVYTGVISGPGALTQAGTGTLTVTG</sequence>
<dbReference type="InterPro" id="IPR013425">
    <property type="entry name" value="Autotrns_rpt"/>
</dbReference>